<reference evidence="1" key="1">
    <citation type="journal article" date="2020" name="Nature">
        <title>Giant virus diversity and host interactions through global metagenomics.</title>
        <authorList>
            <person name="Schulz F."/>
            <person name="Roux S."/>
            <person name="Paez-Espino D."/>
            <person name="Jungbluth S."/>
            <person name="Walsh D.A."/>
            <person name="Denef V.J."/>
            <person name="McMahon K.D."/>
            <person name="Konstantinidis K.T."/>
            <person name="Eloe-Fadrosh E.A."/>
            <person name="Kyrpides N.C."/>
            <person name="Woyke T."/>
        </authorList>
    </citation>
    <scope>NUCLEOTIDE SEQUENCE</scope>
    <source>
        <strain evidence="1">GVMAG-S-3300010158-109</strain>
    </source>
</reference>
<sequence length="195" mass="22129">MASTTHSESPVETTSIHIEGDRSKFISKNSVERFKNTLRELNKSNATDLSSLGQYFKPGCGYRIKALNEKENRLTIEVVDITPSNSASSAKNTLKNRLHNMKIQRISHAATRCNMTKTVPEDILNAYLDLKKVARIPIIDPQVAIAHQDEYRIRLRDLVKSFGDIANPYTSYHKLLFTHIDNLYNTHILQEMATG</sequence>
<name>A0A6C0KHJ5_9ZZZZ</name>
<accession>A0A6C0KHJ5</accession>
<proteinExistence type="predicted"/>
<protein>
    <submittedName>
        <fullName evidence="1">Uncharacterized protein</fullName>
    </submittedName>
</protein>
<evidence type="ECO:0000313" key="1">
    <source>
        <dbReference type="EMBL" id="QHU15754.1"/>
    </source>
</evidence>
<organism evidence="1">
    <name type="scientific">viral metagenome</name>
    <dbReference type="NCBI Taxonomy" id="1070528"/>
    <lineage>
        <taxon>unclassified sequences</taxon>
        <taxon>metagenomes</taxon>
        <taxon>organismal metagenomes</taxon>
    </lineage>
</organism>
<dbReference type="EMBL" id="MN740867">
    <property type="protein sequence ID" value="QHU15754.1"/>
    <property type="molecule type" value="Genomic_DNA"/>
</dbReference>
<dbReference type="AlphaFoldDB" id="A0A6C0KHJ5"/>